<evidence type="ECO:0000313" key="3">
    <source>
        <dbReference type="Proteomes" id="UP001168877"/>
    </source>
</evidence>
<evidence type="ECO:0000256" key="1">
    <source>
        <dbReference type="SAM" id="MobiDB-lite"/>
    </source>
</evidence>
<reference evidence="2" key="1">
    <citation type="journal article" date="2022" name="Plant J.">
        <title>Strategies of tolerance reflected in two North American maple genomes.</title>
        <authorList>
            <person name="McEvoy S.L."/>
            <person name="Sezen U.U."/>
            <person name="Trouern-Trend A."/>
            <person name="McMahon S.M."/>
            <person name="Schaberg P.G."/>
            <person name="Yang J."/>
            <person name="Wegrzyn J.L."/>
            <person name="Swenson N.G."/>
        </authorList>
    </citation>
    <scope>NUCLEOTIDE SEQUENCE</scope>
    <source>
        <strain evidence="2">NS2018</strain>
    </source>
</reference>
<protein>
    <submittedName>
        <fullName evidence="2">Uncharacterized protein</fullName>
    </submittedName>
</protein>
<feature type="compositionally biased region" description="Polar residues" evidence="1">
    <location>
        <begin position="21"/>
        <end position="48"/>
    </location>
</feature>
<gene>
    <name evidence="2" type="ORF">LWI29_004398</name>
</gene>
<name>A0AA39VY79_ACESA</name>
<proteinExistence type="predicted"/>
<organism evidence="2 3">
    <name type="scientific">Acer saccharum</name>
    <name type="common">Sugar maple</name>
    <dbReference type="NCBI Taxonomy" id="4024"/>
    <lineage>
        <taxon>Eukaryota</taxon>
        <taxon>Viridiplantae</taxon>
        <taxon>Streptophyta</taxon>
        <taxon>Embryophyta</taxon>
        <taxon>Tracheophyta</taxon>
        <taxon>Spermatophyta</taxon>
        <taxon>Magnoliopsida</taxon>
        <taxon>eudicotyledons</taxon>
        <taxon>Gunneridae</taxon>
        <taxon>Pentapetalae</taxon>
        <taxon>rosids</taxon>
        <taxon>malvids</taxon>
        <taxon>Sapindales</taxon>
        <taxon>Sapindaceae</taxon>
        <taxon>Hippocastanoideae</taxon>
        <taxon>Acereae</taxon>
        <taxon>Acer</taxon>
    </lineage>
</organism>
<feature type="region of interest" description="Disordered" evidence="1">
    <location>
        <begin position="20"/>
        <end position="48"/>
    </location>
</feature>
<evidence type="ECO:0000313" key="2">
    <source>
        <dbReference type="EMBL" id="KAK0595196.1"/>
    </source>
</evidence>
<comment type="caution">
    <text evidence="2">The sequence shown here is derived from an EMBL/GenBank/DDBJ whole genome shotgun (WGS) entry which is preliminary data.</text>
</comment>
<sequence>MGMMGSLNLSSQLRASGALNYAQQRMNQGKMRQQLSQQNPLSSAQLRSKTYPDPLSLAFMNPQLFGLAQNGQQSMMQNSLS</sequence>
<keyword evidence="3" id="KW-1185">Reference proteome</keyword>
<dbReference type="EMBL" id="JAUESC010000004">
    <property type="protein sequence ID" value="KAK0595196.1"/>
    <property type="molecule type" value="Genomic_DNA"/>
</dbReference>
<accession>A0AA39VY79</accession>
<dbReference type="Proteomes" id="UP001168877">
    <property type="component" value="Unassembled WGS sequence"/>
</dbReference>
<reference evidence="2" key="2">
    <citation type="submission" date="2023-06" db="EMBL/GenBank/DDBJ databases">
        <authorList>
            <person name="Swenson N.G."/>
            <person name="Wegrzyn J.L."/>
            <person name="Mcevoy S.L."/>
        </authorList>
    </citation>
    <scope>NUCLEOTIDE SEQUENCE</scope>
    <source>
        <strain evidence="2">NS2018</strain>
        <tissue evidence="2">Leaf</tissue>
    </source>
</reference>
<dbReference type="AlphaFoldDB" id="A0AA39VY79"/>